<dbReference type="GO" id="GO:0016874">
    <property type="term" value="F:ligase activity"/>
    <property type="evidence" value="ECO:0007669"/>
    <property type="project" value="UniProtKB-KW"/>
</dbReference>
<keyword evidence="7" id="KW-1185">Reference proteome</keyword>
<evidence type="ECO:0000256" key="3">
    <source>
        <dbReference type="ARBA" id="ARBA00022741"/>
    </source>
</evidence>
<feature type="domain" description="AMP-dependent synthetase/ligase" evidence="5">
    <location>
        <begin position="103"/>
        <end position="475"/>
    </location>
</feature>
<protein>
    <submittedName>
        <fullName evidence="6">Acetoacetate-CoA ligase</fullName>
    </submittedName>
</protein>
<comment type="caution">
    <text evidence="6">The sequence shown here is derived from an EMBL/GenBank/DDBJ whole genome shotgun (WGS) entry which is preliminary data.</text>
</comment>
<dbReference type="PANTHER" id="PTHR42921">
    <property type="entry name" value="ACETOACETYL-COA SYNTHETASE"/>
    <property type="match status" value="1"/>
</dbReference>
<evidence type="ECO:0000259" key="5">
    <source>
        <dbReference type="Pfam" id="PF00501"/>
    </source>
</evidence>
<sequence>MTTQSSQALWAPSPERIQNTLLHHFWQRLEQETAQSFQSYTDLNRFALDHPEKFWSFLWDFVQIQAETRGATVLDDSAGMMLSQFFPEARLNFTENVLRHSGPEEAIIEHSETGRRRSLSWDELRSQVEKLSAYFVAAGVKPADRIAAWIPNCLEAVVTALAAARIGAIYSSTSPDFGVDGVLDRFGQIEPVLLVAADRYTYNGKPQNCLGKLAEIVEGLPSVREVLVVSYQSEDMDLQAVPNAKPFLQAIQHDLPIPAAEAFEFNHPLYILYSSGTTGKPKCIVHRAGGILLNHLKEHQLHCDIQPADRVMYYTTTGWMMWNWLVTALASKATIVLYDGSPFWPGPEHLFKIAEQEQLSFLGVSAKWIESLRKLELSPGQKHDLSALKTLASTGSPLSEEGFEYVYCHIKSDLHLSSISGGTDLCGCFLGGNPLAPIHPGELQVPMLGMGIELYSEEGKPLQGPATGELVCTRPFPSQPLQFWNDPNHQKYQAAYFERFPGVWHHGDFVQRTETGFRVLGRSDATLNPGGVRIGTAEIYRQVESFPEILEALVFMRSVGGEDQVVLLVRLKDEALLSADLKKQIQQKIRLSCTPRHVPGRIEAVPDLPRTKNGKLLELAVTDLANGRPVRNVTAVANPEALDQIRSLFA</sequence>
<dbReference type="EMBL" id="BMOD01000009">
    <property type="protein sequence ID" value="GGJ38578.1"/>
    <property type="molecule type" value="Genomic_DNA"/>
</dbReference>
<evidence type="ECO:0000313" key="7">
    <source>
        <dbReference type="Proteomes" id="UP000632222"/>
    </source>
</evidence>
<reference evidence="7" key="1">
    <citation type="journal article" date="2019" name="Int. J. Syst. Evol. Microbiol.">
        <title>The Global Catalogue of Microorganisms (GCM) 10K type strain sequencing project: providing services to taxonomists for standard genome sequencing and annotation.</title>
        <authorList>
            <consortium name="The Broad Institute Genomics Platform"/>
            <consortium name="The Broad Institute Genome Sequencing Center for Infectious Disease"/>
            <person name="Wu L."/>
            <person name="Ma J."/>
        </authorList>
    </citation>
    <scope>NUCLEOTIDE SEQUENCE [LARGE SCALE GENOMIC DNA]</scope>
    <source>
        <strain evidence="7">JCM 14370</strain>
    </source>
</reference>
<keyword evidence="3" id="KW-0547">Nucleotide-binding</keyword>
<dbReference type="Pfam" id="PF00501">
    <property type="entry name" value="AMP-binding"/>
    <property type="match status" value="1"/>
</dbReference>
<name>A0ABQ2D0X4_9DEIO</name>
<dbReference type="InterPro" id="IPR045851">
    <property type="entry name" value="AMP-bd_C_sf"/>
</dbReference>
<gene>
    <name evidence="6" type="ORF">GCM10008938_25880</name>
</gene>
<keyword evidence="4" id="KW-0067">ATP-binding</keyword>
<dbReference type="PANTHER" id="PTHR42921:SF1">
    <property type="entry name" value="ACETOACETYL-COA SYNTHETASE"/>
    <property type="match status" value="1"/>
</dbReference>
<dbReference type="InterPro" id="IPR020845">
    <property type="entry name" value="AMP-binding_CS"/>
</dbReference>
<evidence type="ECO:0000256" key="2">
    <source>
        <dbReference type="ARBA" id="ARBA00022598"/>
    </source>
</evidence>
<dbReference type="NCBIfam" id="TIGR01217">
    <property type="entry name" value="ac_ac_CoA_syn"/>
    <property type="match status" value="1"/>
</dbReference>
<evidence type="ECO:0000256" key="1">
    <source>
        <dbReference type="ARBA" id="ARBA00006432"/>
    </source>
</evidence>
<dbReference type="InterPro" id="IPR000873">
    <property type="entry name" value="AMP-dep_synth/lig_dom"/>
</dbReference>
<dbReference type="InterPro" id="IPR042099">
    <property type="entry name" value="ANL_N_sf"/>
</dbReference>
<evidence type="ECO:0000256" key="4">
    <source>
        <dbReference type="ARBA" id="ARBA00022840"/>
    </source>
</evidence>
<organism evidence="6 7">
    <name type="scientific">Deinococcus roseus</name>
    <dbReference type="NCBI Taxonomy" id="392414"/>
    <lineage>
        <taxon>Bacteria</taxon>
        <taxon>Thermotogati</taxon>
        <taxon>Deinococcota</taxon>
        <taxon>Deinococci</taxon>
        <taxon>Deinococcales</taxon>
        <taxon>Deinococcaceae</taxon>
        <taxon>Deinococcus</taxon>
    </lineage>
</organism>
<dbReference type="Proteomes" id="UP000632222">
    <property type="component" value="Unassembled WGS sequence"/>
</dbReference>
<dbReference type="PROSITE" id="PS00455">
    <property type="entry name" value="AMP_BINDING"/>
    <property type="match status" value="1"/>
</dbReference>
<dbReference type="InterPro" id="IPR005914">
    <property type="entry name" value="Acac_CoA_synth"/>
</dbReference>
<proteinExistence type="inferred from homology"/>
<dbReference type="Gene3D" id="3.30.300.30">
    <property type="match status" value="1"/>
</dbReference>
<evidence type="ECO:0000313" key="6">
    <source>
        <dbReference type="EMBL" id="GGJ38578.1"/>
    </source>
</evidence>
<dbReference type="RefSeq" id="WP_189003113.1">
    <property type="nucleotide sequence ID" value="NZ_BMOD01000009.1"/>
</dbReference>
<dbReference type="SUPFAM" id="SSF56801">
    <property type="entry name" value="Acetyl-CoA synthetase-like"/>
    <property type="match status" value="1"/>
</dbReference>
<accession>A0ABQ2D0X4</accession>
<dbReference type="Gene3D" id="3.40.50.12780">
    <property type="entry name" value="N-terminal domain of ligase-like"/>
    <property type="match status" value="1"/>
</dbReference>
<keyword evidence="2 6" id="KW-0436">Ligase</keyword>
<dbReference type="NCBIfam" id="NF002937">
    <property type="entry name" value="PRK03584.1"/>
    <property type="match status" value="1"/>
</dbReference>
<comment type="similarity">
    <text evidence="1">Belongs to the ATP-dependent AMP-binding enzyme family.</text>
</comment>